<organism evidence="1 2">
    <name type="scientific">Neonectria magnoliae</name>
    <dbReference type="NCBI Taxonomy" id="2732573"/>
    <lineage>
        <taxon>Eukaryota</taxon>
        <taxon>Fungi</taxon>
        <taxon>Dikarya</taxon>
        <taxon>Ascomycota</taxon>
        <taxon>Pezizomycotina</taxon>
        <taxon>Sordariomycetes</taxon>
        <taxon>Hypocreomycetidae</taxon>
        <taxon>Hypocreales</taxon>
        <taxon>Nectriaceae</taxon>
        <taxon>Neonectria</taxon>
    </lineage>
</organism>
<gene>
    <name evidence="1" type="ORF">QQZ08_000474</name>
</gene>
<comment type="caution">
    <text evidence="1">The sequence shown here is derived from an EMBL/GenBank/DDBJ whole genome shotgun (WGS) entry which is preliminary data.</text>
</comment>
<proteinExistence type="predicted"/>
<evidence type="ECO:0000313" key="1">
    <source>
        <dbReference type="EMBL" id="KAK7433003.1"/>
    </source>
</evidence>
<protein>
    <submittedName>
        <fullName evidence="1">Uncharacterized protein</fullName>
    </submittedName>
</protein>
<accession>A0ABR1IH79</accession>
<reference evidence="1 2" key="1">
    <citation type="journal article" date="2025" name="Microbiol. Resour. Announc.">
        <title>Draft genome sequences for Neonectria magnoliae and Neonectria punicea, canker pathogens of Liriodendron tulipifera and Acer saccharum in West Virginia.</title>
        <authorList>
            <person name="Petronek H.M."/>
            <person name="Kasson M.T."/>
            <person name="Metheny A.M."/>
            <person name="Stauder C.M."/>
            <person name="Lovett B."/>
            <person name="Lynch S.C."/>
            <person name="Garnas J.R."/>
            <person name="Kasson L.R."/>
            <person name="Stajich J.E."/>
        </authorList>
    </citation>
    <scope>NUCLEOTIDE SEQUENCE [LARGE SCALE GENOMIC DNA]</scope>
    <source>
        <strain evidence="1 2">NRRL 64651</strain>
    </source>
</reference>
<dbReference type="EMBL" id="JAZAVK010000002">
    <property type="protein sequence ID" value="KAK7433003.1"/>
    <property type="molecule type" value="Genomic_DNA"/>
</dbReference>
<dbReference type="Proteomes" id="UP001498421">
    <property type="component" value="Unassembled WGS sequence"/>
</dbReference>
<name>A0ABR1IH79_9HYPO</name>
<keyword evidence="2" id="KW-1185">Reference proteome</keyword>
<evidence type="ECO:0000313" key="2">
    <source>
        <dbReference type="Proteomes" id="UP001498421"/>
    </source>
</evidence>
<sequence length="58" mass="6356">MAPTARNAKSEIPAWIVDKAGKGTQERVWKDLLKRLDSNGHSVDLTALKVEKKGGVKI</sequence>